<feature type="domain" description="HNH nuclease" evidence="2">
    <location>
        <begin position="188"/>
        <end position="241"/>
    </location>
</feature>
<dbReference type="eggNOG" id="COG1403">
    <property type="taxonomic scope" value="Bacteria"/>
</dbReference>
<dbReference type="OrthoDB" id="145457at2"/>
<proteinExistence type="predicted"/>
<dbReference type="STRING" id="485913.Krac_12104"/>
<reference evidence="3 4" key="1">
    <citation type="journal article" date="2011" name="Stand. Genomic Sci.">
        <title>Non-contiguous finished genome sequence and contextual data of the filamentous soil bacterium Ktedonobacter racemifer type strain (SOSP1-21).</title>
        <authorList>
            <person name="Chang Y.J."/>
            <person name="Land M."/>
            <person name="Hauser L."/>
            <person name="Chertkov O."/>
            <person name="Del Rio T.G."/>
            <person name="Nolan M."/>
            <person name="Copeland A."/>
            <person name="Tice H."/>
            <person name="Cheng J.F."/>
            <person name="Lucas S."/>
            <person name="Han C."/>
            <person name="Goodwin L."/>
            <person name="Pitluck S."/>
            <person name="Ivanova N."/>
            <person name="Ovchinikova G."/>
            <person name="Pati A."/>
            <person name="Chen A."/>
            <person name="Palaniappan K."/>
            <person name="Mavromatis K."/>
            <person name="Liolios K."/>
            <person name="Brettin T."/>
            <person name="Fiebig A."/>
            <person name="Rohde M."/>
            <person name="Abt B."/>
            <person name="Goker M."/>
            <person name="Detter J.C."/>
            <person name="Woyke T."/>
            <person name="Bristow J."/>
            <person name="Eisen J.A."/>
            <person name="Markowitz V."/>
            <person name="Hugenholtz P."/>
            <person name="Kyrpides N.C."/>
            <person name="Klenk H.P."/>
            <person name="Lapidus A."/>
        </authorList>
    </citation>
    <scope>NUCLEOTIDE SEQUENCE [LARGE SCALE GENOMIC DNA]</scope>
    <source>
        <strain evidence="4">DSM 44963</strain>
    </source>
</reference>
<keyword evidence="3" id="KW-0540">Nuclease</keyword>
<comment type="caution">
    <text evidence="3">The sequence shown here is derived from an EMBL/GenBank/DDBJ whole genome shotgun (WGS) entry which is preliminary data.</text>
</comment>
<dbReference type="EMBL" id="ADVG01000001">
    <property type="protein sequence ID" value="EFH90481.1"/>
    <property type="molecule type" value="Genomic_DNA"/>
</dbReference>
<dbReference type="GO" id="GO:0008270">
    <property type="term" value="F:zinc ion binding"/>
    <property type="evidence" value="ECO:0007669"/>
    <property type="project" value="InterPro"/>
</dbReference>
<dbReference type="GO" id="GO:0003676">
    <property type="term" value="F:nucleic acid binding"/>
    <property type="evidence" value="ECO:0007669"/>
    <property type="project" value="InterPro"/>
</dbReference>
<feature type="region of interest" description="Disordered" evidence="1">
    <location>
        <begin position="411"/>
        <end position="435"/>
    </location>
</feature>
<dbReference type="NCBIfam" id="NF040563">
    <property type="entry name" value="guided_IscB"/>
    <property type="match status" value="1"/>
</dbReference>
<evidence type="ECO:0000313" key="4">
    <source>
        <dbReference type="Proteomes" id="UP000004508"/>
    </source>
</evidence>
<keyword evidence="3" id="KW-0378">Hydrolase</keyword>
<keyword evidence="4" id="KW-1185">Reference proteome</keyword>
<dbReference type="Pfam" id="PF01844">
    <property type="entry name" value="HNH"/>
    <property type="match status" value="1"/>
</dbReference>
<dbReference type="GO" id="GO:0004519">
    <property type="term" value="F:endonuclease activity"/>
    <property type="evidence" value="ECO:0007669"/>
    <property type="project" value="UniProtKB-KW"/>
</dbReference>
<accession>D6TF81</accession>
<protein>
    <submittedName>
        <fullName evidence="3">HNH endonuclease</fullName>
    </submittedName>
</protein>
<evidence type="ECO:0000256" key="1">
    <source>
        <dbReference type="SAM" id="MobiDB-lite"/>
    </source>
</evidence>
<keyword evidence="3" id="KW-0255">Endonuclease</keyword>
<dbReference type="SMART" id="SM00507">
    <property type="entry name" value="HNHc"/>
    <property type="match status" value="1"/>
</dbReference>
<evidence type="ECO:0000313" key="3">
    <source>
        <dbReference type="EMBL" id="EFH90481.1"/>
    </source>
</evidence>
<organism evidence="3 4">
    <name type="scientific">Ktedonobacter racemifer DSM 44963</name>
    <dbReference type="NCBI Taxonomy" id="485913"/>
    <lineage>
        <taxon>Bacteria</taxon>
        <taxon>Bacillati</taxon>
        <taxon>Chloroflexota</taxon>
        <taxon>Ktedonobacteria</taxon>
        <taxon>Ktedonobacterales</taxon>
        <taxon>Ktedonobacteraceae</taxon>
        <taxon>Ktedonobacter</taxon>
    </lineage>
</organism>
<feature type="compositionally biased region" description="Basic and acidic residues" evidence="1">
    <location>
        <begin position="425"/>
        <end position="435"/>
    </location>
</feature>
<sequence length="455" mass="52239">MNRVYVLSSDRTPLMPCSSVIARLLLKEGKAKVVRRTPFTIKLYVQPEHPSTQPLTLGVDTGSTVIGSAVASEQNDIVYLSEVEARNDIATAMKERAAYRRKRRSRKIRYRPARWLNRRNSIKRGRFSPTMRSKIDAHLREIRFVQSILPITSIVLETSTFDPHALKNPEVLRKKWLYQKGINYGYANTRAYVLTRDGYTCQHCKGKTKEQRLEVHHLIFRRHHGSDEESNLLTLCKTCHDALHAGTITLKCTGKKKGKLLHATQMSSIRMQLLKRVEAEETWGFVTKEHRLLASLPKEHCFDAAMIATRGQRPVIQIQTVLVKKCIPDGDYQQTKGKRSEQRLTTGKIEGFRKFDKVRYRGQEYFIKGRMSTGYAILMMIDGKKVDLKPIPKLEKMKRVSARSSWMIDQRSMPRSIGNASQETPRQDIESQGEKEGTALIHEAEDLVVFLPHQV</sequence>
<dbReference type="CDD" id="cd00085">
    <property type="entry name" value="HNHc"/>
    <property type="match status" value="1"/>
</dbReference>
<dbReference type="InterPro" id="IPR003615">
    <property type="entry name" value="HNH_nuc"/>
</dbReference>
<gene>
    <name evidence="3" type="ORF">Krac_12104</name>
</gene>
<dbReference type="RefSeq" id="WP_007907896.1">
    <property type="nucleotide sequence ID" value="NZ_ADVG01000001.1"/>
</dbReference>
<dbReference type="Gene3D" id="1.10.30.50">
    <property type="match status" value="1"/>
</dbReference>
<dbReference type="InterPro" id="IPR047693">
    <property type="entry name" value="RNA-guided_IscB-like"/>
</dbReference>
<dbReference type="InParanoid" id="D6TF81"/>
<name>D6TF81_KTERA</name>
<dbReference type="Proteomes" id="UP000004508">
    <property type="component" value="Unassembled WGS sequence"/>
</dbReference>
<dbReference type="InterPro" id="IPR025938">
    <property type="entry name" value="RRXRR_dom"/>
</dbReference>
<evidence type="ECO:0000259" key="2">
    <source>
        <dbReference type="SMART" id="SM00507"/>
    </source>
</evidence>
<dbReference type="Pfam" id="PF14239">
    <property type="entry name" value="RRXRR"/>
    <property type="match status" value="1"/>
</dbReference>
<dbReference type="InterPro" id="IPR002711">
    <property type="entry name" value="HNH"/>
</dbReference>
<dbReference type="AlphaFoldDB" id="D6TF81"/>